<dbReference type="InterPro" id="IPR010985">
    <property type="entry name" value="Ribbon_hlx_hlx"/>
</dbReference>
<dbReference type="CDD" id="cd22231">
    <property type="entry name" value="RHH_NikR_HicB-like"/>
    <property type="match status" value="1"/>
</dbReference>
<evidence type="ECO:0000259" key="1">
    <source>
        <dbReference type="Pfam" id="PF01402"/>
    </source>
</evidence>
<keyword evidence="3" id="KW-1185">Reference proteome</keyword>
<feature type="domain" description="Ribbon-helix-helix protein CopG" evidence="1">
    <location>
        <begin position="2"/>
        <end position="37"/>
    </location>
</feature>
<evidence type="ECO:0000313" key="3">
    <source>
        <dbReference type="Proteomes" id="UP001501612"/>
    </source>
</evidence>
<protein>
    <submittedName>
        <fullName evidence="2">Type II toxin-antitoxin system antitoxin MazE9</fullName>
    </submittedName>
</protein>
<name>A0ABP5B340_9ACTN</name>
<organism evidence="2 3">
    <name type="scientific">Nocardioides lentus</name>
    <dbReference type="NCBI Taxonomy" id="338077"/>
    <lineage>
        <taxon>Bacteria</taxon>
        <taxon>Bacillati</taxon>
        <taxon>Actinomycetota</taxon>
        <taxon>Actinomycetes</taxon>
        <taxon>Propionibacteriales</taxon>
        <taxon>Nocardioidaceae</taxon>
        <taxon>Nocardioides</taxon>
    </lineage>
</organism>
<dbReference type="Proteomes" id="UP001501612">
    <property type="component" value="Unassembled WGS sequence"/>
</dbReference>
<dbReference type="Gene3D" id="1.10.1220.10">
    <property type="entry name" value="Met repressor-like"/>
    <property type="match status" value="1"/>
</dbReference>
<comment type="caution">
    <text evidence="2">The sequence shown here is derived from an EMBL/GenBank/DDBJ whole genome shotgun (WGS) entry which is preliminary data.</text>
</comment>
<dbReference type="InterPro" id="IPR013321">
    <property type="entry name" value="Arc_rbn_hlx_hlx"/>
</dbReference>
<reference evidence="3" key="1">
    <citation type="journal article" date="2019" name="Int. J. Syst. Evol. Microbiol.">
        <title>The Global Catalogue of Microorganisms (GCM) 10K type strain sequencing project: providing services to taxonomists for standard genome sequencing and annotation.</title>
        <authorList>
            <consortium name="The Broad Institute Genomics Platform"/>
            <consortium name="The Broad Institute Genome Sequencing Center for Infectious Disease"/>
            <person name="Wu L."/>
            <person name="Ma J."/>
        </authorList>
    </citation>
    <scope>NUCLEOTIDE SEQUENCE [LARGE SCALE GENOMIC DNA]</scope>
    <source>
        <strain evidence="3">JCM 14046</strain>
    </source>
</reference>
<dbReference type="InterPro" id="IPR002145">
    <property type="entry name" value="CopG"/>
</dbReference>
<sequence>MKLSVSLTDADVAALDAYVEQEGLPSRSAAVQQAVRRLPHPGLTESYAEAWEEWERSTEAEAWSAVDGDGVPDAPR</sequence>
<dbReference type="RefSeq" id="WP_344008774.1">
    <property type="nucleotide sequence ID" value="NZ_BAAAMY010000010.1"/>
</dbReference>
<dbReference type="EMBL" id="BAAAMY010000010">
    <property type="protein sequence ID" value="GAA1928780.1"/>
    <property type="molecule type" value="Genomic_DNA"/>
</dbReference>
<gene>
    <name evidence="2" type="ORF">GCM10009737_33380</name>
</gene>
<accession>A0ABP5B340</accession>
<dbReference type="Pfam" id="PF01402">
    <property type="entry name" value="RHH_1"/>
    <property type="match status" value="1"/>
</dbReference>
<evidence type="ECO:0000313" key="2">
    <source>
        <dbReference type="EMBL" id="GAA1928780.1"/>
    </source>
</evidence>
<proteinExistence type="predicted"/>
<dbReference type="SUPFAM" id="SSF47598">
    <property type="entry name" value="Ribbon-helix-helix"/>
    <property type="match status" value="1"/>
</dbReference>